<name>A0A1B9NVE2_ALILO</name>
<evidence type="ECO:0000313" key="2">
    <source>
        <dbReference type="EMBL" id="OCH18561.1"/>
    </source>
</evidence>
<dbReference type="SUPFAM" id="SSF53448">
    <property type="entry name" value="Nucleotide-diphospho-sugar transferases"/>
    <property type="match status" value="1"/>
</dbReference>
<dbReference type="STRING" id="688.A6E04_01695"/>
<dbReference type="Pfam" id="PF00535">
    <property type="entry name" value="Glycos_transf_2"/>
    <property type="match status" value="1"/>
</dbReference>
<comment type="caution">
    <text evidence="2">The sequence shown here is derived from an EMBL/GenBank/DDBJ whole genome shotgun (WGS) entry which is preliminary data.</text>
</comment>
<gene>
    <name evidence="2" type="ORF">A6E04_01695</name>
</gene>
<dbReference type="Gene3D" id="3.90.550.10">
    <property type="entry name" value="Spore Coat Polysaccharide Biosynthesis Protein SpsA, Chain A"/>
    <property type="match status" value="1"/>
</dbReference>
<reference evidence="2 3" key="1">
    <citation type="submission" date="2016-06" db="EMBL/GenBank/DDBJ databases">
        <authorList>
            <person name="Kjaerup R.B."/>
            <person name="Dalgaard T.S."/>
            <person name="Juul-Madsen H.R."/>
        </authorList>
    </citation>
    <scope>NUCLEOTIDE SEQUENCE [LARGE SCALE GENOMIC DNA]</scope>
    <source>
        <strain evidence="2 3">1S159</strain>
    </source>
</reference>
<accession>A0A1B9NVE2</accession>
<dbReference type="Proteomes" id="UP000093523">
    <property type="component" value="Unassembled WGS sequence"/>
</dbReference>
<evidence type="ECO:0000313" key="3">
    <source>
        <dbReference type="Proteomes" id="UP000093523"/>
    </source>
</evidence>
<dbReference type="GO" id="GO:0016758">
    <property type="term" value="F:hexosyltransferase activity"/>
    <property type="evidence" value="ECO:0007669"/>
    <property type="project" value="UniProtKB-ARBA"/>
</dbReference>
<dbReference type="EMBL" id="MAJU01000024">
    <property type="protein sequence ID" value="OCH18561.1"/>
    <property type="molecule type" value="Genomic_DNA"/>
</dbReference>
<sequence length="239" mass="28141">MPAYNCGRFIEESINSVIYQTHQKWELIIVDDCSSDNTANLVERYKDERIKYFCLPENSGSPSEPRNVGLKHAHGDYIAFLDSDDLWHEEKLEKQLDFMQRNNFKFSCTAYSIVDSKGNLKSSYTPPSRVDYAQLLTNNSIGCLTVILHQDLIDGMFFPNCGHEDFALWLKILRKSNVVHSLNTKLATYRRMENSVSSNKKKLILFFWNIYRNEEKIGLFKTIYLCFRYFVNVMWFKYK</sequence>
<protein>
    <recommendedName>
        <fullName evidence="1">Glycosyltransferase 2-like domain-containing protein</fullName>
    </recommendedName>
</protein>
<dbReference type="AlphaFoldDB" id="A0A1B9NVE2"/>
<dbReference type="PANTHER" id="PTHR22916">
    <property type="entry name" value="GLYCOSYLTRANSFERASE"/>
    <property type="match status" value="1"/>
</dbReference>
<proteinExistence type="predicted"/>
<dbReference type="InterPro" id="IPR029044">
    <property type="entry name" value="Nucleotide-diphossugar_trans"/>
</dbReference>
<evidence type="ECO:0000259" key="1">
    <source>
        <dbReference type="Pfam" id="PF00535"/>
    </source>
</evidence>
<dbReference type="CDD" id="cd00761">
    <property type="entry name" value="Glyco_tranf_GTA_type"/>
    <property type="match status" value="1"/>
</dbReference>
<organism evidence="2 3">
    <name type="scientific">Aliivibrio logei</name>
    <name type="common">Vibrio logei</name>
    <dbReference type="NCBI Taxonomy" id="688"/>
    <lineage>
        <taxon>Bacteria</taxon>
        <taxon>Pseudomonadati</taxon>
        <taxon>Pseudomonadota</taxon>
        <taxon>Gammaproteobacteria</taxon>
        <taxon>Vibrionales</taxon>
        <taxon>Vibrionaceae</taxon>
        <taxon>Aliivibrio</taxon>
    </lineage>
</organism>
<dbReference type="OrthoDB" id="9802649at2"/>
<feature type="domain" description="Glycosyltransferase 2-like" evidence="1">
    <location>
        <begin position="1"/>
        <end position="125"/>
    </location>
</feature>
<dbReference type="PANTHER" id="PTHR22916:SF3">
    <property type="entry name" value="UDP-GLCNAC:BETAGAL BETA-1,3-N-ACETYLGLUCOSAMINYLTRANSFERASE-LIKE PROTEIN 1"/>
    <property type="match status" value="1"/>
</dbReference>
<dbReference type="InterPro" id="IPR001173">
    <property type="entry name" value="Glyco_trans_2-like"/>
</dbReference>